<organism evidence="3 4">
    <name type="scientific">Tilletiopsis washingtonensis</name>
    <dbReference type="NCBI Taxonomy" id="58919"/>
    <lineage>
        <taxon>Eukaryota</taxon>
        <taxon>Fungi</taxon>
        <taxon>Dikarya</taxon>
        <taxon>Basidiomycota</taxon>
        <taxon>Ustilaginomycotina</taxon>
        <taxon>Exobasidiomycetes</taxon>
        <taxon>Entylomatales</taxon>
        <taxon>Entylomatales incertae sedis</taxon>
        <taxon>Tilletiopsis</taxon>
    </lineage>
</organism>
<dbReference type="OrthoDB" id="5386199at2759"/>
<evidence type="ECO:0000256" key="2">
    <source>
        <dbReference type="SAM" id="Phobius"/>
    </source>
</evidence>
<accession>A0A316ZJE8</accession>
<evidence type="ECO:0000256" key="1">
    <source>
        <dbReference type="SAM" id="MobiDB-lite"/>
    </source>
</evidence>
<evidence type="ECO:0000313" key="4">
    <source>
        <dbReference type="Proteomes" id="UP000245946"/>
    </source>
</evidence>
<sequence length="302" mass="31888">MLAPASSSARRLAVRAAAPAVRAFSCASSLRTPSASAFAAPTLRHSHAPAPARSLLCAVGVPARPRTPVLSGARAQSTDASSSGSASSASERQVVATYTAPMARMFRRLKLFSLTTLSLSIGLTPALLLAPGTMPLSARLGVSGAVLATSASATGLIAFVGGPYASHMQLLAPTATRKSHAIELDTYSWRMQPLRTTIFDPSVIRPTERPFATWEVSLAAPASVPIADASEGAALPERILAETRNLKTGALLGRFVARYSRDALTRTEQGWKADGVIVQEGQPLRHFQVHEELLDEAWQVLE</sequence>
<dbReference type="AlphaFoldDB" id="A0A316ZJE8"/>
<feature type="region of interest" description="Disordered" evidence="1">
    <location>
        <begin position="68"/>
        <end position="88"/>
    </location>
</feature>
<feature type="transmembrane region" description="Helical" evidence="2">
    <location>
        <begin position="136"/>
        <end position="160"/>
    </location>
</feature>
<dbReference type="PANTHER" id="PTHR13281:SF0">
    <property type="entry name" value="TRANSMEMBRANE PROTEIN 70, MITOCHONDRIAL"/>
    <property type="match status" value="1"/>
</dbReference>
<dbReference type="EMBL" id="KZ819285">
    <property type="protein sequence ID" value="PWO00476.1"/>
    <property type="molecule type" value="Genomic_DNA"/>
</dbReference>
<dbReference type="GO" id="GO:0031966">
    <property type="term" value="C:mitochondrial membrane"/>
    <property type="evidence" value="ECO:0007669"/>
    <property type="project" value="TreeGrafter"/>
</dbReference>
<protein>
    <submittedName>
        <fullName evidence="3">Uncharacterized protein</fullName>
    </submittedName>
</protein>
<proteinExistence type="predicted"/>
<dbReference type="GO" id="GO:0033615">
    <property type="term" value="P:mitochondrial proton-transporting ATP synthase complex assembly"/>
    <property type="evidence" value="ECO:0007669"/>
    <property type="project" value="TreeGrafter"/>
</dbReference>
<dbReference type="GeneID" id="37272518"/>
<dbReference type="InterPro" id="IPR009724">
    <property type="entry name" value="TMEM70"/>
</dbReference>
<feature type="transmembrane region" description="Helical" evidence="2">
    <location>
        <begin position="111"/>
        <end position="130"/>
    </location>
</feature>
<gene>
    <name evidence="3" type="ORF">FA09DRAFT_358544</name>
</gene>
<name>A0A316ZJE8_9BASI</name>
<feature type="compositionally biased region" description="Low complexity" evidence="1">
    <location>
        <begin position="75"/>
        <end position="88"/>
    </location>
</feature>
<dbReference type="RefSeq" id="XP_025600754.1">
    <property type="nucleotide sequence ID" value="XM_025744974.1"/>
</dbReference>
<reference evidence="3 4" key="1">
    <citation type="journal article" date="2018" name="Mol. Biol. Evol.">
        <title>Broad Genomic Sampling Reveals a Smut Pathogenic Ancestry of the Fungal Clade Ustilaginomycotina.</title>
        <authorList>
            <person name="Kijpornyongpan T."/>
            <person name="Mondo S.J."/>
            <person name="Barry K."/>
            <person name="Sandor L."/>
            <person name="Lee J."/>
            <person name="Lipzen A."/>
            <person name="Pangilinan J."/>
            <person name="LaButti K."/>
            <person name="Hainaut M."/>
            <person name="Henrissat B."/>
            <person name="Grigoriev I.V."/>
            <person name="Spatafora J.W."/>
            <person name="Aime M.C."/>
        </authorList>
    </citation>
    <scope>NUCLEOTIDE SEQUENCE [LARGE SCALE GENOMIC DNA]</scope>
    <source>
        <strain evidence="3 4">MCA 4186</strain>
    </source>
</reference>
<keyword evidence="2" id="KW-0472">Membrane</keyword>
<evidence type="ECO:0000313" key="3">
    <source>
        <dbReference type="EMBL" id="PWO00476.1"/>
    </source>
</evidence>
<dbReference type="Proteomes" id="UP000245946">
    <property type="component" value="Unassembled WGS sequence"/>
</dbReference>
<keyword evidence="4" id="KW-1185">Reference proteome</keyword>
<keyword evidence="2" id="KW-0812">Transmembrane</keyword>
<dbReference type="PANTHER" id="PTHR13281">
    <property type="entry name" value="TRANSMEMBRANE PROTEIN 70, MITOCHONDRIAL"/>
    <property type="match status" value="1"/>
</dbReference>
<keyword evidence="2" id="KW-1133">Transmembrane helix</keyword>